<evidence type="ECO:0000313" key="2">
    <source>
        <dbReference type="EMBL" id="KAL3634341.1"/>
    </source>
</evidence>
<protein>
    <submittedName>
        <fullName evidence="2">Uncharacterized protein</fullName>
    </submittedName>
</protein>
<feature type="region of interest" description="Disordered" evidence="1">
    <location>
        <begin position="1"/>
        <end position="90"/>
    </location>
</feature>
<accession>A0ABD3CWF1</accession>
<name>A0ABD3CWF1_9LAMI</name>
<comment type="caution">
    <text evidence="2">The sequence shown here is derived from an EMBL/GenBank/DDBJ whole genome shotgun (WGS) entry which is preliminary data.</text>
</comment>
<evidence type="ECO:0000313" key="3">
    <source>
        <dbReference type="Proteomes" id="UP001632038"/>
    </source>
</evidence>
<keyword evidence="3" id="KW-1185">Reference proteome</keyword>
<feature type="compositionally biased region" description="Basic and acidic residues" evidence="1">
    <location>
        <begin position="1"/>
        <end position="12"/>
    </location>
</feature>
<gene>
    <name evidence="2" type="ORF">CASFOL_021395</name>
</gene>
<dbReference type="AlphaFoldDB" id="A0ABD3CWF1"/>
<feature type="compositionally biased region" description="Basic and acidic residues" evidence="1">
    <location>
        <begin position="20"/>
        <end position="40"/>
    </location>
</feature>
<organism evidence="2 3">
    <name type="scientific">Castilleja foliolosa</name>
    <dbReference type="NCBI Taxonomy" id="1961234"/>
    <lineage>
        <taxon>Eukaryota</taxon>
        <taxon>Viridiplantae</taxon>
        <taxon>Streptophyta</taxon>
        <taxon>Embryophyta</taxon>
        <taxon>Tracheophyta</taxon>
        <taxon>Spermatophyta</taxon>
        <taxon>Magnoliopsida</taxon>
        <taxon>eudicotyledons</taxon>
        <taxon>Gunneridae</taxon>
        <taxon>Pentapetalae</taxon>
        <taxon>asterids</taxon>
        <taxon>lamiids</taxon>
        <taxon>Lamiales</taxon>
        <taxon>Orobanchaceae</taxon>
        <taxon>Pedicularideae</taxon>
        <taxon>Castillejinae</taxon>
        <taxon>Castilleja</taxon>
    </lineage>
</organism>
<sequence length="181" mass="20983">MEEKAKRKEMKERRKNKTKQSLDKSDKPFEAFFDKKREAETEQLEQSCVTEAHSSDSSQNDSHKRKRHSSPNHDSHAESGGDNCVRDGPMKGTSDIIQALALQYENLFEDCFPTQIQDASLYPEDLDWLLQGRNQEARAEKKRRFGNESLSCSRSISGILWPRADYLREVDMYALPYTVLY</sequence>
<reference evidence="3" key="1">
    <citation type="journal article" date="2024" name="IScience">
        <title>Strigolactones Initiate the Formation of Haustorium-like Structures in Castilleja.</title>
        <authorList>
            <person name="Buerger M."/>
            <person name="Peterson D."/>
            <person name="Chory J."/>
        </authorList>
    </citation>
    <scope>NUCLEOTIDE SEQUENCE [LARGE SCALE GENOMIC DNA]</scope>
</reference>
<feature type="compositionally biased region" description="Basic and acidic residues" evidence="1">
    <location>
        <begin position="71"/>
        <end position="89"/>
    </location>
</feature>
<proteinExistence type="predicted"/>
<evidence type="ECO:0000256" key="1">
    <source>
        <dbReference type="SAM" id="MobiDB-lite"/>
    </source>
</evidence>
<dbReference type="EMBL" id="JAVIJP010000028">
    <property type="protein sequence ID" value="KAL3634341.1"/>
    <property type="molecule type" value="Genomic_DNA"/>
</dbReference>
<dbReference type="Proteomes" id="UP001632038">
    <property type="component" value="Unassembled WGS sequence"/>
</dbReference>